<sequence length="325" mass="32935">MITFMKSRSFFARSLALSLALLLAGAVAAWTGPSSAPPNGNVAAPVNVSGTAQVKSGGFWASSVGSDAGFCIGSSCITSWPADGSGFTGSGSTNYLTKFIGATALGNSLIYDNGTNVGIGTASPGYKLDVNGEVRLGSSANGGLRVISMSSNSVNLRPSISNGSITLTDDSGDAARGMTIANGGNVGIGATSPNGKLTIVNSAGGVGVSNYLSLRYDESATADYTVGRNGNTGFLEFTGNQTGYIGYTFNGNVGIGTASPGYKLDVIGDINVTGCFRINGTCSTGLQGPPGPQGQTAPKVRQERQAQRERLARPAPKVLQVHQVP</sequence>
<dbReference type="AlphaFoldDB" id="A0A0G1XWI6"/>
<reference evidence="3 4" key="1">
    <citation type="journal article" date="2015" name="Nature">
        <title>rRNA introns, odd ribosomes, and small enigmatic genomes across a large radiation of phyla.</title>
        <authorList>
            <person name="Brown C.T."/>
            <person name="Hug L.A."/>
            <person name="Thomas B.C."/>
            <person name="Sharon I."/>
            <person name="Castelle C.J."/>
            <person name="Singh A."/>
            <person name="Wilkins M.J."/>
            <person name="Williams K.H."/>
            <person name="Banfield J.F."/>
        </authorList>
    </citation>
    <scope>NUCLEOTIDE SEQUENCE [LARGE SCALE GENOMIC DNA]</scope>
</reference>
<dbReference type="Proteomes" id="UP000034740">
    <property type="component" value="Unassembled WGS sequence"/>
</dbReference>
<evidence type="ECO:0000256" key="1">
    <source>
        <dbReference type="SAM" id="MobiDB-lite"/>
    </source>
</evidence>
<gene>
    <name evidence="3" type="ORF">UY83_C0010G0004</name>
</gene>
<feature type="region of interest" description="Disordered" evidence="1">
    <location>
        <begin position="284"/>
        <end position="325"/>
    </location>
</feature>
<dbReference type="PATRIC" id="fig|1618605.3.peg.576"/>
<evidence type="ECO:0000256" key="2">
    <source>
        <dbReference type="SAM" id="SignalP"/>
    </source>
</evidence>
<organism evidence="3 4">
    <name type="scientific">Candidatus Adlerbacteria bacterium GW2011_GWA1_54_10</name>
    <dbReference type="NCBI Taxonomy" id="1618605"/>
    <lineage>
        <taxon>Bacteria</taxon>
        <taxon>Candidatus Adleribacteriota</taxon>
    </lineage>
</organism>
<dbReference type="EMBL" id="LCRO01000010">
    <property type="protein sequence ID" value="KKW35336.1"/>
    <property type="molecule type" value="Genomic_DNA"/>
</dbReference>
<keyword evidence="2" id="KW-0732">Signal</keyword>
<proteinExistence type="predicted"/>
<evidence type="ECO:0000313" key="3">
    <source>
        <dbReference type="EMBL" id="KKW35336.1"/>
    </source>
</evidence>
<accession>A0A0G1XWI6</accession>
<name>A0A0G1XWI6_9BACT</name>
<comment type="caution">
    <text evidence="3">The sequence shown here is derived from an EMBL/GenBank/DDBJ whole genome shotgun (WGS) entry which is preliminary data.</text>
</comment>
<feature type="compositionally biased region" description="Basic and acidic residues" evidence="1">
    <location>
        <begin position="300"/>
        <end position="312"/>
    </location>
</feature>
<evidence type="ECO:0000313" key="4">
    <source>
        <dbReference type="Proteomes" id="UP000034740"/>
    </source>
</evidence>
<feature type="chain" id="PRO_5002540966" evidence="2">
    <location>
        <begin position="37"/>
        <end position="325"/>
    </location>
</feature>
<feature type="signal peptide" evidence="2">
    <location>
        <begin position="1"/>
        <end position="36"/>
    </location>
</feature>
<protein>
    <submittedName>
        <fullName evidence="3">Uncharacterized protein</fullName>
    </submittedName>
</protein>